<reference evidence="2" key="1">
    <citation type="submission" date="2020-02" db="EMBL/GenBank/DDBJ databases">
        <authorList>
            <person name="Meier V. D."/>
        </authorList>
    </citation>
    <scope>NUCLEOTIDE SEQUENCE</scope>
    <source>
        <strain evidence="2">AVDCRST_MAG93</strain>
    </source>
</reference>
<sequence length="59" mass="6121">DLNSGKPGTGRRRLPRYPLPEAREAPGGGCCLAFSSGNDTSASHVVLLGDSVFDNAAYV</sequence>
<gene>
    <name evidence="2" type="ORF">AVDCRST_MAG93-9883</name>
</gene>
<proteinExistence type="predicted"/>
<dbReference type="EMBL" id="CADCTR010003319">
    <property type="protein sequence ID" value="CAA9394241.1"/>
    <property type="molecule type" value="Genomic_DNA"/>
</dbReference>
<protein>
    <submittedName>
        <fullName evidence="2">Uncharacterized protein</fullName>
    </submittedName>
</protein>
<feature type="region of interest" description="Disordered" evidence="1">
    <location>
        <begin position="1"/>
        <end position="21"/>
    </location>
</feature>
<dbReference type="AlphaFoldDB" id="A0A6J4NUM7"/>
<feature type="non-terminal residue" evidence="2">
    <location>
        <position position="1"/>
    </location>
</feature>
<evidence type="ECO:0000313" key="2">
    <source>
        <dbReference type="EMBL" id="CAA9394241.1"/>
    </source>
</evidence>
<accession>A0A6J4NUM7</accession>
<name>A0A6J4NUM7_9CHLR</name>
<organism evidence="2">
    <name type="scientific">uncultured Chloroflexia bacterium</name>
    <dbReference type="NCBI Taxonomy" id="1672391"/>
    <lineage>
        <taxon>Bacteria</taxon>
        <taxon>Bacillati</taxon>
        <taxon>Chloroflexota</taxon>
        <taxon>Chloroflexia</taxon>
        <taxon>environmental samples</taxon>
    </lineage>
</organism>
<feature type="non-terminal residue" evidence="2">
    <location>
        <position position="59"/>
    </location>
</feature>
<evidence type="ECO:0000256" key="1">
    <source>
        <dbReference type="SAM" id="MobiDB-lite"/>
    </source>
</evidence>